<accession>A0A9J7EV51</accession>
<proteinExistence type="predicted"/>
<evidence type="ECO:0000259" key="1">
    <source>
        <dbReference type="PROSITE" id="PS50878"/>
    </source>
</evidence>
<dbReference type="Pfam" id="PF00078">
    <property type="entry name" value="RVT_1"/>
    <property type="match status" value="1"/>
</dbReference>
<keyword evidence="2" id="KW-1185">Reference proteome</keyword>
<dbReference type="PANTHER" id="PTHR47510:SF3">
    <property type="entry name" value="ENDO_EXONUCLEASE_PHOSPHATASE DOMAIN-CONTAINING PROTEIN"/>
    <property type="match status" value="1"/>
</dbReference>
<dbReference type="AlphaFoldDB" id="A0A9J7EV51"/>
<dbReference type="RefSeq" id="XP_022836247.1">
    <property type="nucleotide sequence ID" value="XM_022980479.1"/>
</dbReference>
<dbReference type="PROSITE" id="PS50878">
    <property type="entry name" value="RT_POL"/>
    <property type="match status" value="1"/>
</dbReference>
<dbReference type="Proteomes" id="UP000301870">
    <property type="component" value="Unplaced"/>
</dbReference>
<protein>
    <submittedName>
        <fullName evidence="3">Uncharacterized protein LOC111363635</fullName>
    </submittedName>
</protein>
<feature type="non-terminal residue" evidence="3">
    <location>
        <position position="326"/>
    </location>
</feature>
<dbReference type="OrthoDB" id="5953030at2759"/>
<evidence type="ECO:0000313" key="2">
    <source>
        <dbReference type="Proteomes" id="UP000301870"/>
    </source>
</evidence>
<name>A0A9J7EV51_SPOLT</name>
<dbReference type="GO" id="GO:0071897">
    <property type="term" value="P:DNA biosynthetic process"/>
    <property type="evidence" value="ECO:0007669"/>
    <property type="project" value="UniProtKB-ARBA"/>
</dbReference>
<dbReference type="InterPro" id="IPR000477">
    <property type="entry name" value="RT_dom"/>
</dbReference>
<organism evidence="2 3">
    <name type="scientific">Spodoptera litura</name>
    <name type="common">Asian cotton leafworm</name>
    <dbReference type="NCBI Taxonomy" id="69820"/>
    <lineage>
        <taxon>Eukaryota</taxon>
        <taxon>Metazoa</taxon>
        <taxon>Ecdysozoa</taxon>
        <taxon>Arthropoda</taxon>
        <taxon>Hexapoda</taxon>
        <taxon>Insecta</taxon>
        <taxon>Pterygota</taxon>
        <taxon>Neoptera</taxon>
        <taxon>Endopterygota</taxon>
        <taxon>Lepidoptera</taxon>
        <taxon>Glossata</taxon>
        <taxon>Ditrysia</taxon>
        <taxon>Noctuoidea</taxon>
        <taxon>Noctuidae</taxon>
        <taxon>Amphipyrinae</taxon>
        <taxon>Spodoptera</taxon>
    </lineage>
</organism>
<dbReference type="KEGG" id="sliu:111363635"/>
<evidence type="ECO:0000313" key="3">
    <source>
        <dbReference type="RefSeq" id="XP_022836247.1"/>
    </source>
</evidence>
<dbReference type="InterPro" id="IPR043502">
    <property type="entry name" value="DNA/RNA_pol_sf"/>
</dbReference>
<dbReference type="SUPFAM" id="SSF56672">
    <property type="entry name" value="DNA/RNA polymerases"/>
    <property type="match status" value="1"/>
</dbReference>
<gene>
    <name evidence="3" type="primary">LOC111363635</name>
</gene>
<reference evidence="3" key="1">
    <citation type="submission" date="2025-08" db="UniProtKB">
        <authorList>
            <consortium name="RefSeq"/>
        </authorList>
    </citation>
    <scope>IDENTIFICATION</scope>
    <source>
        <strain evidence="3">Ishihara</strain>
        <tissue evidence="3">Whole body</tissue>
    </source>
</reference>
<dbReference type="PANTHER" id="PTHR47510">
    <property type="entry name" value="REVERSE TRANSCRIPTASE DOMAIN-CONTAINING PROTEIN"/>
    <property type="match status" value="1"/>
</dbReference>
<feature type="domain" description="Reverse transcriptase" evidence="1">
    <location>
        <begin position="164"/>
        <end position="326"/>
    </location>
</feature>
<sequence length="326" mass="36935">MIINDTILGTFAVSNASSVDDKVTVFNRLIKSLYDIHAPIKSITVKRPPAPWMSKGVRMAMRRRNRAFRKYRRDRSDENWVLYKSARNRCNQMIRNAKRRHILENITSTSAAAIWKFLGTLGIGKQGHEDLPNTIGLDDINRHFTTTPSLDRSAIRQTVEFITGLPRQRKLPSLWRKAYVRPLPKITNPTLPTHFRPISILPFLSKVLEACAHKQLSSFIARHNFISPLQSGFRPGHSTATALLKVTGDIREGISESKVTAMVLIDFSNAFNAVSHDILESILSYLMVSPGALDWFQSYLRERQQAVRNEETLSNWCELAAGVPQG</sequence>
<dbReference type="GeneID" id="111363635"/>